<accession>A0A5M8QR90</accession>
<dbReference type="PANTHER" id="PTHR43179">
    <property type="entry name" value="RHAMNOSYLTRANSFERASE WBBL"/>
    <property type="match status" value="1"/>
</dbReference>
<dbReference type="EC" id="2.4.-.-" evidence="6"/>
<dbReference type="PANTHER" id="PTHR43179:SF12">
    <property type="entry name" value="GALACTOFURANOSYLTRANSFERASE GLFT2"/>
    <property type="match status" value="1"/>
</dbReference>
<dbReference type="Proteomes" id="UP001570846">
    <property type="component" value="Unassembled WGS sequence"/>
</dbReference>
<dbReference type="InterPro" id="IPR029044">
    <property type="entry name" value="Nucleotide-diphossugar_trans"/>
</dbReference>
<gene>
    <name evidence="6" type="ORF">ACD591_14965</name>
    <name evidence="5" type="ORF">FOE74_04355</name>
</gene>
<feature type="domain" description="Glycosyltransferase 2-like" evidence="4">
    <location>
        <begin position="7"/>
        <end position="117"/>
    </location>
</feature>
<protein>
    <submittedName>
        <fullName evidence="5">Glycosyltransferase family 2 protein</fullName>
        <ecNumber evidence="6">2.4.-.-</ecNumber>
    </submittedName>
</protein>
<reference evidence="5 7" key="2">
    <citation type="submission" date="2019-09" db="EMBL/GenBank/DDBJ databases">
        <title>A bacterium isolated from glacier soil.</title>
        <authorList>
            <person name="Liu Q."/>
        </authorList>
    </citation>
    <scope>NUCLEOTIDE SEQUENCE [LARGE SCALE GENOMIC DNA]</scope>
    <source>
        <strain evidence="5 7">MDT1-10-3</strain>
    </source>
</reference>
<evidence type="ECO:0000259" key="4">
    <source>
        <dbReference type="Pfam" id="PF00535"/>
    </source>
</evidence>
<comment type="similarity">
    <text evidence="1">Belongs to the glycosyltransferase 2 family.</text>
</comment>
<proteinExistence type="inferred from homology"/>
<dbReference type="EMBL" id="JBGOGF010000008">
    <property type="protein sequence ID" value="MFA1772601.1"/>
    <property type="molecule type" value="Genomic_DNA"/>
</dbReference>
<evidence type="ECO:0000256" key="1">
    <source>
        <dbReference type="ARBA" id="ARBA00006739"/>
    </source>
</evidence>
<dbReference type="SUPFAM" id="SSF53448">
    <property type="entry name" value="Nucleotide-diphospho-sugar transferases"/>
    <property type="match status" value="1"/>
</dbReference>
<dbReference type="CDD" id="cd04186">
    <property type="entry name" value="GT_2_like_c"/>
    <property type="match status" value="1"/>
</dbReference>
<dbReference type="GO" id="GO:0016757">
    <property type="term" value="F:glycosyltransferase activity"/>
    <property type="evidence" value="ECO:0007669"/>
    <property type="project" value="UniProtKB-KW"/>
</dbReference>
<evidence type="ECO:0000313" key="8">
    <source>
        <dbReference type="Proteomes" id="UP001570846"/>
    </source>
</evidence>
<evidence type="ECO:0000256" key="3">
    <source>
        <dbReference type="ARBA" id="ARBA00022679"/>
    </source>
</evidence>
<name>A0A5M8QR90_9BACT</name>
<keyword evidence="8" id="KW-1185">Reference proteome</keyword>
<dbReference type="OrthoDB" id="9771846at2"/>
<organism evidence="5 7">
    <name type="scientific">Rufibacter glacialis</name>
    <dbReference type="NCBI Taxonomy" id="1259555"/>
    <lineage>
        <taxon>Bacteria</taxon>
        <taxon>Pseudomonadati</taxon>
        <taxon>Bacteroidota</taxon>
        <taxon>Cytophagia</taxon>
        <taxon>Cytophagales</taxon>
        <taxon>Hymenobacteraceae</taxon>
        <taxon>Rufibacter</taxon>
    </lineage>
</organism>
<dbReference type="InterPro" id="IPR001173">
    <property type="entry name" value="Glyco_trans_2-like"/>
</dbReference>
<dbReference type="AlphaFoldDB" id="A0A5M8QR90"/>
<evidence type="ECO:0000313" key="7">
    <source>
        <dbReference type="Proteomes" id="UP000323866"/>
    </source>
</evidence>
<comment type="caution">
    <text evidence="5">The sequence shown here is derived from an EMBL/GenBank/DDBJ whole genome shotgun (WGS) entry which is preliminary data.</text>
</comment>
<dbReference type="Pfam" id="PF00535">
    <property type="entry name" value="Glycos_transf_2"/>
    <property type="match status" value="1"/>
</dbReference>
<evidence type="ECO:0000313" key="6">
    <source>
        <dbReference type="EMBL" id="MFA1772601.1"/>
    </source>
</evidence>
<dbReference type="Proteomes" id="UP000323866">
    <property type="component" value="Unassembled WGS sequence"/>
</dbReference>
<keyword evidence="2 6" id="KW-0328">Glycosyltransferase</keyword>
<reference evidence="5 7" key="1">
    <citation type="submission" date="2019-07" db="EMBL/GenBank/DDBJ databases">
        <authorList>
            <person name="Qu J.-H."/>
        </authorList>
    </citation>
    <scope>NUCLEOTIDE SEQUENCE [LARGE SCALE GENOMIC DNA]</scope>
    <source>
        <strain evidence="5 7">MDT1-10-3</strain>
    </source>
</reference>
<dbReference type="Gene3D" id="3.90.550.10">
    <property type="entry name" value="Spore Coat Polysaccharide Biosynthesis Protein SpsA, Chain A"/>
    <property type="match status" value="1"/>
</dbReference>
<dbReference type="EMBL" id="VKKZ01000010">
    <property type="protein sequence ID" value="KAA6437741.1"/>
    <property type="molecule type" value="Genomic_DNA"/>
</dbReference>
<evidence type="ECO:0000313" key="5">
    <source>
        <dbReference type="EMBL" id="KAA6437741.1"/>
    </source>
</evidence>
<dbReference type="RefSeq" id="WP_149097361.1">
    <property type="nucleotide sequence ID" value="NZ_BMMG01000001.1"/>
</dbReference>
<keyword evidence="3 5" id="KW-0808">Transferase</keyword>
<evidence type="ECO:0000256" key="2">
    <source>
        <dbReference type="ARBA" id="ARBA00022676"/>
    </source>
</evidence>
<reference evidence="6 8" key="3">
    <citation type="submission" date="2024-08" db="EMBL/GenBank/DDBJ databases">
        <authorList>
            <person name="Wei W."/>
        </authorList>
    </citation>
    <scope>NUCLEOTIDE SEQUENCE [LARGE SCALE GENOMIC DNA]</scope>
    <source>
        <strain evidence="6 8">XU2</strain>
    </source>
</reference>
<sequence>MPRPLVSVISVNYNQAAVTCEMVASLRNVTYPHLEVIVVDNASPTDDPSLIKELYPEVKLIRSTENLGFAGGNNVGIAHAQGQYVLFLNNDTEVDPGFLEPLVNQLEQDEKVGIVSPKIIYHGTQGLIQFAGSKGINPWTGRSITIGQLETDQGQYDATTNSILADGAAMMVPMRVIKEVGLMPELFFLYYEELDWCEMIKRAGYTCQYVGQSTVYHKESVSVGKASLLKTYYMNRNRLLFLRRNISGWPLWTSILIFLLAALPKKALEFSLRAEWKHLKALGRGLWWNLTHKATDAGGGARALSQKSVESIGFPALK</sequence>